<dbReference type="SUPFAM" id="SSF54373">
    <property type="entry name" value="FAD-linked reductases, C-terminal domain"/>
    <property type="match status" value="1"/>
</dbReference>
<dbReference type="Gene3D" id="3.30.9.10">
    <property type="entry name" value="D-Amino Acid Oxidase, subunit A, domain 2"/>
    <property type="match status" value="1"/>
</dbReference>
<evidence type="ECO:0000256" key="1">
    <source>
        <dbReference type="ARBA" id="ARBA00023002"/>
    </source>
</evidence>
<dbReference type="SUPFAM" id="SSF51971">
    <property type="entry name" value="Nucleotide-binding domain"/>
    <property type="match status" value="1"/>
</dbReference>
<gene>
    <name evidence="3" type="ORF">GCM10023081_40330</name>
</gene>
<dbReference type="RefSeq" id="WP_345153681.1">
    <property type="nucleotide sequence ID" value="NZ_BAABEO010000026.1"/>
</dbReference>
<dbReference type="PANTHER" id="PTHR13847">
    <property type="entry name" value="SARCOSINE DEHYDROGENASE-RELATED"/>
    <property type="match status" value="1"/>
</dbReference>
<evidence type="ECO:0000313" key="4">
    <source>
        <dbReference type="Proteomes" id="UP001500752"/>
    </source>
</evidence>
<sequence>MSASAPFPDSVIVVGGGIVGLSTAWYLQEHGVEVTVVDRGSVGGGASWGNAGWVVPGLVTPLAEPGAWRHGVEALFRKDAPLHIPPRFDPALWRFLARFSRNMTAGRWRRTMEHLQPLTALALDAFGELRAAGAAPAVVEAPYSIGFRSTDDADHFRSHLQELRGMGQPVGYEHGHPAPQFSAEVTDSFRVTGQSFIDPGAYVADLAASVKQRGGRILENWPIHGVADTGHGVRVASATGAAEEADAVVLATGAWLPRLAREWGLRTPLQPGRGYSFTVDCDVPLDGPLYLPAERVVATPYAGAVRIAGTMEFAGADDPLDPARLESVVAAAKPVLRGVDWSTRRDLWVGPRPVTADGLPVLGRLRSPRIFASGGHGMWGIVLGPVSGRLLAGLIATGRAPLDLAPYDPLRR</sequence>
<keyword evidence="4" id="KW-1185">Reference proteome</keyword>
<reference evidence="4" key="1">
    <citation type="journal article" date="2019" name="Int. J. Syst. Evol. Microbiol.">
        <title>The Global Catalogue of Microorganisms (GCM) 10K type strain sequencing project: providing services to taxonomists for standard genome sequencing and annotation.</title>
        <authorList>
            <consortium name="The Broad Institute Genomics Platform"/>
            <consortium name="The Broad Institute Genome Sequencing Center for Infectious Disease"/>
            <person name="Wu L."/>
            <person name="Ma J."/>
        </authorList>
    </citation>
    <scope>NUCLEOTIDE SEQUENCE [LARGE SCALE GENOMIC DNA]</scope>
    <source>
        <strain evidence="4">JCM 30742</strain>
    </source>
</reference>
<dbReference type="EMBL" id="BAABEO010000026">
    <property type="protein sequence ID" value="GAA3699398.1"/>
    <property type="molecule type" value="Genomic_DNA"/>
</dbReference>
<dbReference type="InterPro" id="IPR036188">
    <property type="entry name" value="FAD/NAD-bd_sf"/>
</dbReference>
<protein>
    <submittedName>
        <fullName evidence="3">D-amino acid dehydrogenase</fullName>
    </submittedName>
</protein>
<comment type="caution">
    <text evidence="3">The sequence shown here is derived from an EMBL/GenBank/DDBJ whole genome shotgun (WGS) entry which is preliminary data.</text>
</comment>
<keyword evidence="1" id="KW-0560">Oxidoreductase</keyword>
<name>A0ABP7D7I1_9MICC</name>
<accession>A0ABP7D7I1</accession>
<dbReference type="Gene3D" id="3.50.50.60">
    <property type="entry name" value="FAD/NAD(P)-binding domain"/>
    <property type="match status" value="1"/>
</dbReference>
<evidence type="ECO:0000313" key="3">
    <source>
        <dbReference type="EMBL" id="GAA3699398.1"/>
    </source>
</evidence>
<dbReference type="PANTHER" id="PTHR13847:SF289">
    <property type="entry name" value="GLYCINE OXIDASE"/>
    <property type="match status" value="1"/>
</dbReference>
<organism evidence="3 4">
    <name type="scientific">Arthrobacter ginkgonis</name>
    <dbReference type="NCBI Taxonomy" id="1630594"/>
    <lineage>
        <taxon>Bacteria</taxon>
        <taxon>Bacillati</taxon>
        <taxon>Actinomycetota</taxon>
        <taxon>Actinomycetes</taxon>
        <taxon>Micrococcales</taxon>
        <taxon>Micrococcaceae</taxon>
        <taxon>Arthrobacter</taxon>
    </lineage>
</organism>
<dbReference type="Proteomes" id="UP001500752">
    <property type="component" value="Unassembled WGS sequence"/>
</dbReference>
<proteinExistence type="predicted"/>
<dbReference type="Pfam" id="PF01266">
    <property type="entry name" value="DAO"/>
    <property type="match status" value="1"/>
</dbReference>
<dbReference type="InterPro" id="IPR006076">
    <property type="entry name" value="FAD-dep_OxRdtase"/>
</dbReference>
<feature type="domain" description="FAD dependent oxidoreductase" evidence="2">
    <location>
        <begin position="11"/>
        <end position="393"/>
    </location>
</feature>
<evidence type="ECO:0000259" key="2">
    <source>
        <dbReference type="Pfam" id="PF01266"/>
    </source>
</evidence>